<dbReference type="Proteomes" id="UP000572072">
    <property type="component" value="Unassembled WGS sequence"/>
</dbReference>
<evidence type="ECO:0000256" key="1">
    <source>
        <dbReference type="SAM" id="Phobius"/>
    </source>
</evidence>
<dbReference type="Pfam" id="PF10795">
    <property type="entry name" value="DUF2607"/>
    <property type="match status" value="1"/>
</dbReference>
<keyword evidence="1" id="KW-0812">Transmembrane</keyword>
<proteinExistence type="predicted"/>
<keyword evidence="1" id="KW-0472">Membrane</keyword>
<dbReference type="AlphaFoldDB" id="A0A7Y3Z7X2"/>
<sequence length="110" mass="12921">MRCYISPHHHHWMWNLNYFSRFTNNVLLMLALLMLPVGLSTLSIVHDLEMEPETHLQHQCEIYDAIQTAVHSSDFELPVVNQTPEYHHTILTEAHLNVYELPRTRSPPHA</sequence>
<protein>
    <submittedName>
        <fullName evidence="2">DUF2607 family protein</fullName>
    </submittedName>
</protein>
<organism evidence="2 3">
    <name type="scientific">Vibrio rotiferianus</name>
    <dbReference type="NCBI Taxonomy" id="190895"/>
    <lineage>
        <taxon>Bacteria</taxon>
        <taxon>Pseudomonadati</taxon>
        <taxon>Pseudomonadota</taxon>
        <taxon>Gammaproteobacteria</taxon>
        <taxon>Vibrionales</taxon>
        <taxon>Vibrionaceae</taxon>
        <taxon>Vibrio</taxon>
    </lineage>
</organism>
<comment type="caution">
    <text evidence="2">The sequence shown here is derived from an EMBL/GenBank/DDBJ whole genome shotgun (WGS) entry which is preliminary data.</text>
</comment>
<keyword evidence="1" id="KW-1133">Transmembrane helix</keyword>
<dbReference type="RefSeq" id="WP_114321576.1">
    <property type="nucleotide sequence ID" value="NZ_VTYN01000007.1"/>
</dbReference>
<gene>
    <name evidence="2" type="ORF">F0262_08860</name>
</gene>
<dbReference type="InterPro" id="IPR019731">
    <property type="entry name" value="DUF2607"/>
</dbReference>
<feature type="transmembrane region" description="Helical" evidence="1">
    <location>
        <begin position="26"/>
        <end position="45"/>
    </location>
</feature>
<reference evidence="2 3" key="1">
    <citation type="submission" date="2019-08" db="EMBL/GenBank/DDBJ databases">
        <title>Draft genome sequencing and comparative genomics of hatchery-associated Vibrios.</title>
        <authorList>
            <person name="Kehlet-Delgado H."/>
            <person name="Mueller R.S."/>
        </authorList>
    </citation>
    <scope>NUCLEOTIDE SEQUENCE [LARGE SCALE GENOMIC DNA]</scope>
    <source>
        <strain evidence="2 3">00-78-3</strain>
    </source>
</reference>
<evidence type="ECO:0000313" key="2">
    <source>
        <dbReference type="EMBL" id="NOH48167.1"/>
    </source>
</evidence>
<name>A0A7Y3Z7X2_9VIBR</name>
<dbReference type="EMBL" id="VTYN01000007">
    <property type="protein sequence ID" value="NOH48167.1"/>
    <property type="molecule type" value="Genomic_DNA"/>
</dbReference>
<accession>A0A7Y3Z7X2</accession>
<evidence type="ECO:0000313" key="3">
    <source>
        <dbReference type="Proteomes" id="UP000572072"/>
    </source>
</evidence>